<reference evidence="2" key="1">
    <citation type="submission" date="2023-07" db="EMBL/GenBank/DDBJ databases">
        <title>Chromosome-level Genome Assembly of Striped Snakehead (Channa striata).</title>
        <authorList>
            <person name="Liu H."/>
        </authorList>
    </citation>
    <scope>NUCLEOTIDE SEQUENCE</scope>
    <source>
        <strain evidence="2">Gz</strain>
        <tissue evidence="2">Muscle</tissue>
    </source>
</reference>
<dbReference type="Gene3D" id="1.20.5.1230">
    <property type="entry name" value="Apolipoprotein A-I"/>
    <property type="match status" value="1"/>
</dbReference>
<name>A0AA88MXE4_CHASR</name>
<dbReference type="GO" id="GO:0005543">
    <property type="term" value="F:phospholipid binding"/>
    <property type="evidence" value="ECO:0007669"/>
    <property type="project" value="TreeGrafter"/>
</dbReference>
<dbReference type="GO" id="GO:0042627">
    <property type="term" value="C:chylomicron"/>
    <property type="evidence" value="ECO:0007669"/>
    <property type="project" value="TreeGrafter"/>
</dbReference>
<dbReference type="GO" id="GO:0034361">
    <property type="term" value="C:very-low-density lipoprotein particle"/>
    <property type="evidence" value="ECO:0007669"/>
    <property type="project" value="TreeGrafter"/>
</dbReference>
<dbReference type="AlphaFoldDB" id="A0AA88MXE4"/>
<feature type="signal peptide" evidence="1">
    <location>
        <begin position="1"/>
        <end position="17"/>
    </location>
</feature>
<dbReference type="PANTHER" id="PTHR18976">
    <property type="entry name" value="APOLIPOPROTEIN"/>
    <property type="match status" value="1"/>
</dbReference>
<sequence length="334" mass="37390">MHLKVLIFTLSFLTTSALPLHRNTREATWINPKVNQAHDKKELTKDVNKIYKSHIDSSDIYSQEDDNNKNPMAEEMQHKLNMESERLRTRLRQELAELRERLSPSPAHLSSIVASLRERLAPLTQQLQSSLSSNTQDLCGQLGLYLQALEAAEAQAEASPALYQEAFHWMSQTLDHSSSKLVDIISDFHTKTDRLIEQMKETSASEEESTKSEFWQEIRSRLGQEVSSLTMEGQSRVGALKAELAALLESTQPLRAELTSKIEQFCQNAALQSHVFQTRMGGLFKGLVEELEDQRAANLSLSSASTSIQSGGSLPGDFSVKLSALIQDILHSVQ</sequence>
<dbReference type="GO" id="GO:0055090">
    <property type="term" value="P:acylglycerol homeostasis"/>
    <property type="evidence" value="ECO:0007669"/>
    <property type="project" value="TreeGrafter"/>
</dbReference>
<organism evidence="2 3">
    <name type="scientific">Channa striata</name>
    <name type="common">Snakehead murrel</name>
    <name type="synonym">Ophicephalus striatus</name>
    <dbReference type="NCBI Taxonomy" id="64152"/>
    <lineage>
        <taxon>Eukaryota</taxon>
        <taxon>Metazoa</taxon>
        <taxon>Chordata</taxon>
        <taxon>Craniata</taxon>
        <taxon>Vertebrata</taxon>
        <taxon>Euteleostomi</taxon>
        <taxon>Actinopterygii</taxon>
        <taxon>Neopterygii</taxon>
        <taxon>Teleostei</taxon>
        <taxon>Neoteleostei</taxon>
        <taxon>Acanthomorphata</taxon>
        <taxon>Anabantaria</taxon>
        <taxon>Anabantiformes</taxon>
        <taxon>Channoidei</taxon>
        <taxon>Channidae</taxon>
        <taxon>Channa</taxon>
    </lineage>
</organism>
<dbReference type="GO" id="GO:0034362">
    <property type="term" value="C:low-density lipoprotein particle"/>
    <property type="evidence" value="ECO:0007669"/>
    <property type="project" value="TreeGrafter"/>
</dbReference>
<dbReference type="GO" id="GO:0008203">
    <property type="term" value="P:cholesterol metabolic process"/>
    <property type="evidence" value="ECO:0007669"/>
    <property type="project" value="TreeGrafter"/>
</dbReference>
<dbReference type="PANTHER" id="PTHR18976:SF29">
    <property type="match status" value="1"/>
</dbReference>
<dbReference type="SUPFAM" id="SSF58113">
    <property type="entry name" value="Apolipoprotein A-I"/>
    <property type="match status" value="1"/>
</dbReference>
<dbReference type="GO" id="GO:0033344">
    <property type="term" value="P:cholesterol efflux"/>
    <property type="evidence" value="ECO:0007669"/>
    <property type="project" value="TreeGrafter"/>
</dbReference>
<dbReference type="Proteomes" id="UP001187415">
    <property type="component" value="Unassembled WGS sequence"/>
</dbReference>
<protein>
    <recommendedName>
        <fullName evidence="4">Apolipoprotein A-IV</fullName>
    </recommendedName>
</protein>
<dbReference type="InterPro" id="IPR050163">
    <property type="entry name" value="Apolipoprotein_A1/A4/E"/>
</dbReference>
<comment type="caution">
    <text evidence="2">The sequence shown here is derived from an EMBL/GenBank/DDBJ whole genome shotgun (WGS) entry which is preliminary data.</text>
</comment>
<accession>A0AA88MXE4</accession>
<evidence type="ECO:0000313" key="2">
    <source>
        <dbReference type="EMBL" id="KAK2847219.1"/>
    </source>
</evidence>
<dbReference type="GO" id="GO:0120020">
    <property type="term" value="F:cholesterol transfer activity"/>
    <property type="evidence" value="ECO:0007669"/>
    <property type="project" value="TreeGrafter"/>
</dbReference>
<dbReference type="GO" id="GO:0033700">
    <property type="term" value="P:phospholipid efflux"/>
    <property type="evidence" value="ECO:0007669"/>
    <property type="project" value="TreeGrafter"/>
</dbReference>
<evidence type="ECO:0000256" key="1">
    <source>
        <dbReference type="SAM" id="SignalP"/>
    </source>
</evidence>
<evidence type="ECO:0008006" key="4">
    <source>
        <dbReference type="Google" id="ProtNLM"/>
    </source>
</evidence>
<dbReference type="Gene3D" id="1.20.120.20">
    <property type="entry name" value="Apolipoprotein"/>
    <property type="match status" value="1"/>
</dbReference>
<feature type="chain" id="PRO_5041728130" description="Apolipoprotein A-IV" evidence="1">
    <location>
        <begin position="18"/>
        <end position="334"/>
    </location>
</feature>
<dbReference type="GO" id="GO:0060228">
    <property type="term" value="F:phosphatidylcholine-sterol O-acyltransferase activator activity"/>
    <property type="evidence" value="ECO:0007669"/>
    <property type="project" value="TreeGrafter"/>
</dbReference>
<dbReference type="EMBL" id="JAUPFM010000007">
    <property type="protein sequence ID" value="KAK2847219.1"/>
    <property type="molecule type" value="Genomic_DNA"/>
</dbReference>
<dbReference type="GO" id="GO:0034364">
    <property type="term" value="C:high-density lipoprotein particle"/>
    <property type="evidence" value="ECO:0007669"/>
    <property type="project" value="TreeGrafter"/>
</dbReference>
<keyword evidence="3" id="KW-1185">Reference proteome</keyword>
<dbReference type="GO" id="GO:1903561">
    <property type="term" value="C:extracellular vesicle"/>
    <property type="evidence" value="ECO:0007669"/>
    <property type="project" value="TreeGrafter"/>
</dbReference>
<gene>
    <name evidence="2" type="ORF">Q5P01_010218</name>
</gene>
<keyword evidence="1" id="KW-0732">Signal</keyword>
<evidence type="ECO:0000313" key="3">
    <source>
        <dbReference type="Proteomes" id="UP001187415"/>
    </source>
</evidence>
<proteinExistence type="predicted"/>